<accession>A0ABR3FG42</accession>
<sequence>MSPSTFSLVEAPSEIDKMTSKMQAKQEMDPKSNFLGWITKGFLKKSVAGDARSSGSLETNLDAWITVGKEDC</sequence>
<comment type="caution">
    <text evidence="1">The sequence shown here is derived from an EMBL/GenBank/DDBJ whole genome shotgun (WGS) entry which is preliminary data.</text>
</comment>
<reference evidence="1 2" key="1">
    <citation type="submission" date="2024-02" db="EMBL/GenBank/DDBJ databases">
        <title>A draft genome for the cacao thread blight pathogen Marasmius crinis-equi.</title>
        <authorList>
            <person name="Cohen S.P."/>
            <person name="Baruah I.K."/>
            <person name="Amoako-Attah I."/>
            <person name="Bukari Y."/>
            <person name="Meinhardt L.W."/>
            <person name="Bailey B.A."/>
        </authorList>
    </citation>
    <scope>NUCLEOTIDE SEQUENCE [LARGE SCALE GENOMIC DNA]</scope>
    <source>
        <strain evidence="1 2">GH-76</strain>
    </source>
</reference>
<evidence type="ECO:0000313" key="1">
    <source>
        <dbReference type="EMBL" id="KAL0574057.1"/>
    </source>
</evidence>
<name>A0ABR3FG42_9AGAR</name>
<gene>
    <name evidence="1" type="ORF">V5O48_007902</name>
</gene>
<keyword evidence="2" id="KW-1185">Reference proteome</keyword>
<organism evidence="1 2">
    <name type="scientific">Marasmius crinis-equi</name>
    <dbReference type="NCBI Taxonomy" id="585013"/>
    <lineage>
        <taxon>Eukaryota</taxon>
        <taxon>Fungi</taxon>
        <taxon>Dikarya</taxon>
        <taxon>Basidiomycota</taxon>
        <taxon>Agaricomycotina</taxon>
        <taxon>Agaricomycetes</taxon>
        <taxon>Agaricomycetidae</taxon>
        <taxon>Agaricales</taxon>
        <taxon>Marasmiineae</taxon>
        <taxon>Marasmiaceae</taxon>
        <taxon>Marasmius</taxon>
    </lineage>
</organism>
<proteinExistence type="predicted"/>
<dbReference type="EMBL" id="JBAHYK010000435">
    <property type="protein sequence ID" value="KAL0574057.1"/>
    <property type="molecule type" value="Genomic_DNA"/>
</dbReference>
<dbReference type="Proteomes" id="UP001465976">
    <property type="component" value="Unassembled WGS sequence"/>
</dbReference>
<evidence type="ECO:0000313" key="2">
    <source>
        <dbReference type="Proteomes" id="UP001465976"/>
    </source>
</evidence>
<protein>
    <submittedName>
        <fullName evidence="1">Uncharacterized protein</fullName>
    </submittedName>
</protein>